<reference evidence="7" key="1">
    <citation type="submission" date="2021-02" db="EMBL/GenBank/DDBJ databases">
        <authorList>
            <person name="Nowell W R."/>
        </authorList>
    </citation>
    <scope>NUCLEOTIDE SEQUENCE</scope>
    <source>
        <strain evidence="7">Ploen Becks lab</strain>
    </source>
</reference>
<gene>
    <name evidence="7" type="ORF">OXX778_LOCUS75</name>
</gene>
<feature type="region of interest" description="Disordered" evidence="4">
    <location>
        <begin position="162"/>
        <end position="307"/>
    </location>
</feature>
<feature type="region of interest" description="Disordered" evidence="4">
    <location>
        <begin position="418"/>
        <end position="450"/>
    </location>
</feature>
<dbReference type="Proteomes" id="UP000663879">
    <property type="component" value="Unassembled WGS sequence"/>
</dbReference>
<dbReference type="GO" id="GO:0097149">
    <property type="term" value="C:centralspindlin complex"/>
    <property type="evidence" value="ECO:0007669"/>
    <property type="project" value="TreeGrafter"/>
</dbReference>
<feature type="compositionally biased region" description="Polar residues" evidence="4">
    <location>
        <begin position="197"/>
        <end position="214"/>
    </location>
</feature>
<dbReference type="GO" id="GO:0046872">
    <property type="term" value="F:metal ion binding"/>
    <property type="evidence" value="ECO:0007669"/>
    <property type="project" value="UniProtKB-KW"/>
</dbReference>
<evidence type="ECO:0000313" key="7">
    <source>
        <dbReference type="EMBL" id="CAF0703600.1"/>
    </source>
</evidence>
<dbReference type="SMART" id="SM00109">
    <property type="entry name" value="C1"/>
    <property type="match status" value="1"/>
</dbReference>
<dbReference type="InterPro" id="IPR046349">
    <property type="entry name" value="C1-like_sf"/>
</dbReference>
<organism evidence="7 8">
    <name type="scientific">Brachionus calyciflorus</name>
    <dbReference type="NCBI Taxonomy" id="104777"/>
    <lineage>
        <taxon>Eukaryota</taxon>
        <taxon>Metazoa</taxon>
        <taxon>Spiralia</taxon>
        <taxon>Gnathifera</taxon>
        <taxon>Rotifera</taxon>
        <taxon>Eurotatoria</taxon>
        <taxon>Monogononta</taxon>
        <taxon>Pseudotrocha</taxon>
        <taxon>Ploima</taxon>
        <taxon>Brachionidae</taxon>
        <taxon>Brachionus</taxon>
    </lineage>
</organism>
<accession>A0A813M0C2</accession>
<dbReference type="InterPro" id="IPR002219">
    <property type="entry name" value="PKC_DAG/PE"/>
</dbReference>
<feature type="compositionally biased region" description="Low complexity" evidence="4">
    <location>
        <begin position="217"/>
        <end position="254"/>
    </location>
</feature>
<dbReference type="GO" id="GO:0030496">
    <property type="term" value="C:midbody"/>
    <property type="evidence" value="ECO:0007669"/>
    <property type="project" value="TreeGrafter"/>
</dbReference>
<dbReference type="GO" id="GO:0000281">
    <property type="term" value="P:mitotic cytokinesis"/>
    <property type="evidence" value="ECO:0007669"/>
    <property type="project" value="TreeGrafter"/>
</dbReference>
<evidence type="ECO:0000259" key="6">
    <source>
        <dbReference type="PROSITE" id="PS50238"/>
    </source>
</evidence>
<feature type="compositionally biased region" description="Acidic residues" evidence="4">
    <location>
        <begin position="185"/>
        <end position="194"/>
    </location>
</feature>
<evidence type="ECO:0000313" key="8">
    <source>
        <dbReference type="Proteomes" id="UP000663879"/>
    </source>
</evidence>
<dbReference type="CDD" id="cd20821">
    <property type="entry name" value="C1_MgcRacGAP"/>
    <property type="match status" value="1"/>
</dbReference>
<dbReference type="GO" id="GO:0051233">
    <property type="term" value="C:spindle midzone"/>
    <property type="evidence" value="ECO:0007669"/>
    <property type="project" value="TreeGrafter"/>
</dbReference>
<dbReference type="OrthoDB" id="2218807at2759"/>
<keyword evidence="2" id="KW-0862">Zinc</keyword>
<feature type="region of interest" description="Disordered" evidence="4">
    <location>
        <begin position="340"/>
        <end position="370"/>
    </location>
</feature>
<dbReference type="InterPro" id="IPR000198">
    <property type="entry name" value="RhoGAP_dom"/>
</dbReference>
<evidence type="ECO:0000256" key="4">
    <source>
        <dbReference type="SAM" id="MobiDB-lite"/>
    </source>
</evidence>
<keyword evidence="8" id="KW-1185">Reference proteome</keyword>
<feature type="compositionally biased region" description="Basic and acidic residues" evidence="4">
    <location>
        <begin position="344"/>
        <end position="353"/>
    </location>
</feature>
<dbReference type="Pfam" id="PF00620">
    <property type="entry name" value="RhoGAP"/>
    <property type="match status" value="1"/>
</dbReference>
<name>A0A813M0C2_9BILA</name>
<feature type="compositionally biased region" description="Polar residues" evidence="4">
    <location>
        <begin position="276"/>
        <end position="294"/>
    </location>
</feature>
<dbReference type="SUPFAM" id="SSF57889">
    <property type="entry name" value="Cysteine-rich domain"/>
    <property type="match status" value="1"/>
</dbReference>
<dbReference type="SUPFAM" id="SSF48350">
    <property type="entry name" value="GTPase activation domain, GAP"/>
    <property type="match status" value="1"/>
</dbReference>
<dbReference type="GO" id="GO:0005634">
    <property type="term" value="C:nucleus"/>
    <property type="evidence" value="ECO:0007669"/>
    <property type="project" value="TreeGrafter"/>
</dbReference>
<evidence type="ECO:0000256" key="2">
    <source>
        <dbReference type="ARBA" id="ARBA00022833"/>
    </source>
</evidence>
<keyword evidence="3" id="KW-0175">Coiled coil</keyword>
<dbReference type="Gene3D" id="3.30.60.20">
    <property type="match status" value="1"/>
</dbReference>
<dbReference type="PROSITE" id="PS50081">
    <property type="entry name" value="ZF_DAG_PE_2"/>
    <property type="match status" value="1"/>
</dbReference>
<dbReference type="Pfam" id="PF00130">
    <property type="entry name" value="C1_1"/>
    <property type="match status" value="1"/>
</dbReference>
<dbReference type="PANTHER" id="PTHR46199">
    <property type="entry name" value="RAC GTPASE-ACTIVATING PROTEIN 1"/>
    <property type="match status" value="1"/>
</dbReference>
<dbReference type="GO" id="GO:0051256">
    <property type="term" value="P:mitotic spindle midzone assembly"/>
    <property type="evidence" value="ECO:0007669"/>
    <property type="project" value="TreeGrafter"/>
</dbReference>
<dbReference type="PROSITE" id="PS50238">
    <property type="entry name" value="RHOGAP"/>
    <property type="match status" value="1"/>
</dbReference>
<evidence type="ECO:0000259" key="5">
    <source>
        <dbReference type="PROSITE" id="PS50081"/>
    </source>
</evidence>
<protein>
    <recommendedName>
        <fullName evidence="9">Rac GTPase-activating protein 1</fullName>
    </recommendedName>
</protein>
<feature type="domain" description="Phorbol-ester/DAG-type" evidence="5">
    <location>
        <begin position="461"/>
        <end position="510"/>
    </location>
</feature>
<dbReference type="EMBL" id="CAJNOC010000003">
    <property type="protein sequence ID" value="CAF0703600.1"/>
    <property type="molecule type" value="Genomic_DNA"/>
</dbReference>
<feature type="compositionally biased region" description="Basic residues" evidence="4">
    <location>
        <begin position="266"/>
        <end position="275"/>
    </location>
</feature>
<dbReference type="SMART" id="SM00324">
    <property type="entry name" value="RhoGAP"/>
    <property type="match status" value="1"/>
</dbReference>
<feature type="domain" description="Rho-GAP" evidence="6">
    <location>
        <begin position="520"/>
        <end position="713"/>
    </location>
</feature>
<feature type="coiled-coil region" evidence="3">
    <location>
        <begin position="45"/>
        <end position="118"/>
    </location>
</feature>
<dbReference type="PANTHER" id="PTHR46199:SF3">
    <property type="entry name" value="RAC GTPASE-ACTIVATING PROTEIN 1"/>
    <property type="match status" value="1"/>
</dbReference>
<dbReference type="InterPro" id="IPR008936">
    <property type="entry name" value="Rho_GTPase_activation_prot"/>
</dbReference>
<comment type="caution">
    <text evidence="7">The sequence shown here is derived from an EMBL/GenBank/DDBJ whole genome shotgun (WGS) entry which is preliminary data.</text>
</comment>
<evidence type="ECO:0000256" key="1">
    <source>
        <dbReference type="ARBA" id="ARBA00022723"/>
    </source>
</evidence>
<proteinExistence type="predicted"/>
<sequence>MDNLNKKLAIASSKQIQIYELLIKIQNVINTESLLPQFIYFAKSMEEMRKKWLQAEYTIKELENKLTMEKSIYQRKINELKIDIEIHHEKRLTAEQKAERLQNELEKLQRQFEMFQEILCGDRKHSVYNITNCDDRNLISAYQFNEYNNPNPNLENHTNQIFNDHTTPRRSMRGIEDTGSIISDYTEDDIDLPNDENIITETYQIPNQSNQVETTESKSSQIFNNFSKSNSNSNFKPQQFSLSSQPTSLSLQNSDSTKSKETRRSTERKHNKHRQSTSLTRNPEINKNDIPSQRSRTKSIDLSSKDQKLSINENSLDSKKKNSITAITTLNFENGRPVSVTSELQHKNAEKKRNLPPRVKNRKKRPSREFLQRTADESEINEESEIFWNISEVVIDESTSEKSASSRHNINVMTPIVELPTPSKNTKSTHKKTSATPIHKNSNSSSKPAGMIPLAKKYKRAHVFKAQVILNSENCAACDKKTKFGKMIMKCRDCDIIVHTDCKDLLQRACFPCLNFPSQGCISDFVNNDEQPKVPSILQLFINEIETRGLISHEVGLYRVNGSDLQVKQIKEKFFKRHQVPDIRKVNEVHVLCSFVKDFLNNLNEHLITYDSWHRFSKVCEIQNEQDRILELQQAIQDLPEANRDTLAYLILHLQRISETIECKMPSSNLARVFGPSIVGNSSPNKSPAEIINELKIQHQVVENLIKLSSSFYFGILDSNAEQTQKLFKTSSKTPELIRKSKTAVVLSSILGPATNLPASYTIQSNKGSAK</sequence>
<dbReference type="AlphaFoldDB" id="A0A813M0C2"/>
<keyword evidence="1" id="KW-0479">Metal-binding</keyword>
<dbReference type="GO" id="GO:0032154">
    <property type="term" value="C:cleavage furrow"/>
    <property type="evidence" value="ECO:0007669"/>
    <property type="project" value="TreeGrafter"/>
</dbReference>
<dbReference type="GO" id="GO:0005096">
    <property type="term" value="F:GTPase activator activity"/>
    <property type="evidence" value="ECO:0007669"/>
    <property type="project" value="TreeGrafter"/>
</dbReference>
<evidence type="ECO:0008006" key="9">
    <source>
        <dbReference type="Google" id="ProtNLM"/>
    </source>
</evidence>
<dbReference type="Gene3D" id="1.10.555.10">
    <property type="entry name" value="Rho GTPase activation protein"/>
    <property type="match status" value="1"/>
</dbReference>
<evidence type="ECO:0000256" key="3">
    <source>
        <dbReference type="SAM" id="Coils"/>
    </source>
</evidence>
<dbReference type="GO" id="GO:0007266">
    <property type="term" value="P:Rho protein signal transduction"/>
    <property type="evidence" value="ECO:0007669"/>
    <property type="project" value="TreeGrafter"/>
</dbReference>